<dbReference type="AlphaFoldDB" id="C0E9J2"/>
<dbReference type="Proteomes" id="UP000003340">
    <property type="component" value="Unassembled WGS sequence"/>
</dbReference>
<proteinExistence type="predicted"/>
<organism evidence="1 2">
    <name type="scientific">[Clostridium] methylpentosum DSM 5476</name>
    <dbReference type="NCBI Taxonomy" id="537013"/>
    <lineage>
        <taxon>Bacteria</taxon>
        <taxon>Bacillati</taxon>
        <taxon>Bacillota</taxon>
        <taxon>Clostridia</taxon>
        <taxon>Eubacteriales</taxon>
        <taxon>Oscillospiraceae</taxon>
        <taxon>Oscillospiraceae incertae sedis</taxon>
    </lineage>
</organism>
<dbReference type="eggNOG" id="COG4908">
    <property type="taxonomic scope" value="Bacteria"/>
</dbReference>
<dbReference type="PANTHER" id="PTHR28037:SF1">
    <property type="entry name" value="ALCOHOL O-ACETYLTRANSFERASE 1-RELATED"/>
    <property type="match status" value="1"/>
</dbReference>
<comment type="caution">
    <text evidence="1">The sequence shown here is derived from an EMBL/GenBank/DDBJ whole genome shotgun (WGS) entry which is preliminary data.</text>
</comment>
<reference evidence="1 2" key="2">
    <citation type="submission" date="2009-02" db="EMBL/GenBank/DDBJ databases">
        <title>Draft genome sequence of Clostridium methylpentosum (DSM 5476).</title>
        <authorList>
            <person name="Sudarsanam P."/>
            <person name="Ley R."/>
            <person name="Guruge J."/>
            <person name="Turnbaugh P.J."/>
            <person name="Mahowald M."/>
            <person name="Liep D."/>
            <person name="Gordon J."/>
        </authorList>
    </citation>
    <scope>NUCLEOTIDE SEQUENCE [LARGE SCALE GENOMIC DNA]</scope>
    <source>
        <strain evidence="1 2">DSM 5476</strain>
    </source>
</reference>
<dbReference type="EMBL" id="ACEC01000020">
    <property type="protein sequence ID" value="EEG31902.1"/>
    <property type="molecule type" value="Genomic_DNA"/>
</dbReference>
<dbReference type="STRING" id="537013.CLOSTMETH_00491"/>
<dbReference type="HOGENOM" id="CLU_031688_0_0_9"/>
<accession>C0E9J2</accession>
<keyword evidence="2" id="KW-1185">Reference proteome</keyword>
<name>C0E9J2_9FIRM</name>
<evidence type="ECO:0000313" key="1">
    <source>
        <dbReference type="EMBL" id="EEG31902.1"/>
    </source>
</evidence>
<keyword evidence="1" id="KW-0808">Transferase</keyword>
<gene>
    <name evidence="1" type="ORF">CLOSTMETH_00491</name>
</gene>
<dbReference type="PANTHER" id="PTHR28037">
    <property type="entry name" value="ALCOHOL O-ACETYLTRANSFERASE 1-RELATED"/>
    <property type="match status" value="1"/>
</dbReference>
<dbReference type="SUPFAM" id="SSF52777">
    <property type="entry name" value="CoA-dependent acyltransferases"/>
    <property type="match status" value="1"/>
</dbReference>
<dbReference type="GO" id="GO:0016740">
    <property type="term" value="F:transferase activity"/>
    <property type="evidence" value="ECO:0007669"/>
    <property type="project" value="UniProtKB-KW"/>
</dbReference>
<dbReference type="InterPro" id="IPR052058">
    <property type="entry name" value="Alcohol_O-acetyltransferase"/>
</dbReference>
<reference evidence="1 2" key="1">
    <citation type="submission" date="2009-01" db="EMBL/GenBank/DDBJ databases">
        <authorList>
            <person name="Fulton L."/>
            <person name="Clifton S."/>
            <person name="Fulton B."/>
            <person name="Xu J."/>
            <person name="Minx P."/>
            <person name="Pepin K.H."/>
            <person name="Johnson M."/>
            <person name="Bhonagiri V."/>
            <person name="Nash W.E."/>
            <person name="Mardis E.R."/>
            <person name="Wilson R.K."/>
        </authorList>
    </citation>
    <scope>NUCLEOTIDE SEQUENCE [LARGE SCALE GENOMIC DNA]</scope>
    <source>
        <strain evidence="1 2">DSM 5476</strain>
    </source>
</reference>
<protein>
    <submittedName>
        <fullName evidence="1">Transferase family</fullName>
    </submittedName>
</protein>
<evidence type="ECO:0000313" key="2">
    <source>
        <dbReference type="Proteomes" id="UP000003340"/>
    </source>
</evidence>
<sequence length="433" mass="49417">MEIMKQKKQPTEDLQWFRLDNAAKLFPAVSDTQNSNVFRLSFELYEPVERELLQQALDRTLEGFPSFRVRLRRGLFWYFLEHNPDQAKVHRDRLPPCTYFKEIKNKGFLFRVTYFKNRINLDLFHVLADGTGALQLIRTLVYNYLLLSHAGELSESYPPSGCEAPPLSRAEDSFSKYYDKSKKSTPFEKKAYHITGTKLMPGDIKIITGEMPVAQVLALAKQSGVTLTAYLSALVISAIYHENMPARQRKHPIKINIPVNLRNHFPSITSRNFFSCIDASFDFSQGEPPFEELLHAVNKQLKEQLNREDLSERINYQVATERNVAIRFIPLFLKNIGLRIAYNKGEVVYSAALSNLGRIQMPEYLMPYLRGATLVMSPSKHQAVKIGVSSFGDTLSVTFSASIAQPDIARHFFRSLAGQGVEITLTTNEVKPR</sequence>